<dbReference type="Proteomes" id="UP000051015">
    <property type="component" value="Unassembled WGS sequence"/>
</dbReference>
<feature type="transmembrane region" description="Helical" evidence="2">
    <location>
        <begin position="69"/>
        <end position="92"/>
    </location>
</feature>
<proteinExistence type="inferred from homology"/>
<evidence type="ECO:0000256" key="2">
    <source>
        <dbReference type="SAM" id="Phobius"/>
    </source>
</evidence>
<dbReference type="GO" id="GO:0080120">
    <property type="term" value="P:CAAX-box protein maturation"/>
    <property type="evidence" value="ECO:0007669"/>
    <property type="project" value="UniProtKB-ARBA"/>
</dbReference>
<evidence type="ECO:0000256" key="1">
    <source>
        <dbReference type="ARBA" id="ARBA00009067"/>
    </source>
</evidence>
<dbReference type="EMBL" id="AYZD01000001">
    <property type="protein sequence ID" value="KRM97610.1"/>
    <property type="molecule type" value="Genomic_DNA"/>
</dbReference>
<feature type="transmembrane region" description="Helical" evidence="2">
    <location>
        <begin position="139"/>
        <end position="160"/>
    </location>
</feature>
<keyword evidence="2" id="KW-0812">Transmembrane</keyword>
<feature type="transmembrane region" description="Helical" evidence="2">
    <location>
        <begin position="104"/>
        <end position="127"/>
    </location>
</feature>
<name>A0A0R2D2N4_9LACO</name>
<dbReference type="GO" id="GO:0004175">
    <property type="term" value="F:endopeptidase activity"/>
    <property type="evidence" value="ECO:0007669"/>
    <property type="project" value="UniProtKB-ARBA"/>
</dbReference>
<comment type="caution">
    <text evidence="4">The sequence shown here is derived from an EMBL/GenBank/DDBJ whole genome shotgun (WGS) entry which is preliminary data.</text>
</comment>
<keyword evidence="2" id="KW-1133">Transmembrane helix</keyword>
<feature type="transmembrane region" description="Helical" evidence="2">
    <location>
        <begin position="190"/>
        <end position="207"/>
    </location>
</feature>
<feature type="transmembrane region" description="Helical" evidence="2">
    <location>
        <begin position="166"/>
        <end position="185"/>
    </location>
</feature>
<feature type="transmembrane region" description="Helical" evidence="2">
    <location>
        <begin position="12"/>
        <end position="32"/>
    </location>
</feature>
<dbReference type="STRING" id="1423725.FC19_GL001659"/>
<dbReference type="AlphaFoldDB" id="A0A0R2D2N4"/>
<sequence length="261" mass="29965">MMKKKLYNPFLIWLAMLLGMFLFDKIFLILHFQTSHQVFFQDLFLLLLFYIFNKKFLHVSFIEIVHQNFFSIFKVNIVPIILSTVLVLDAFFLISERNSKVVDAITIAGSAAIFEEFFFRGLLLNMFLIRIEKITRVDLLAVSLFTSLMFGFSHIVNLHVQSLSGTLFQMFSAFALGMLLASVYLRTGSLIYPAIFHFILDFSTILIKGFITTSPTKQAFLSSVVLELVYILTSVILLKNSKTSQLVNKNVSVFNKKCENC</sequence>
<evidence type="ECO:0000259" key="3">
    <source>
        <dbReference type="Pfam" id="PF02517"/>
    </source>
</evidence>
<evidence type="ECO:0000313" key="5">
    <source>
        <dbReference type="Proteomes" id="UP000051015"/>
    </source>
</evidence>
<keyword evidence="2" id="KW-0472">Membrane</keyword>
<accession>A0A0R2D2N4</accession>
<feature type="transmembrane region" description="Helical" evidence="2">
    <location>
        <begin position="38"/>
        <end position="57"/>
    </location>
</feature>
<gene>
    <name evidence="4" type="ORF">FC19_GL001659</name>
</gene>
<organism evidence="4 5">
    <name type="scientific">Liquorilactobacillus aquaticus DSM 21051</name>
    <dbReference type="NCBI Taxonomy" id="1423725"/>
    <lineage>
        <taxon>Bacteria</taxon>
        <taxon>Bacillati</taxon>
        <taxon>Bacillota</taxon>
        <taxon>Bacilli</taxon>
        <taxon>Lactobacillales</taxon>
        <taxon>Lactobacillaceae</taxon>
        <taxon>Liquorilactobacillus</taxon>
    </lineage>
</organism>
<dbReference type="PATRIC" id="fig|1423725.3.peg.1703"/>
<keyword evidence="5" id="KW-1185">Reference proteome</keyword>
<evidence type="ECO:0000313" key="4">
    <source>
        <dbReference type="EMBL" id="KRM97610.1"/>
    </source>
</evidence>
<protein>
    <recommendedName>
        <fullName evidence="3">CAAX prenyl protease 2/Lysostaphin resistance protein A-like domain-containing protein</fullName>
    </recommendedName>
</protein>
<dbReference type="Pfam" id="PF02517">
    <property type="entry name" value="Rce1-like"/>
    <property type="match status" value="1"/>
</dbReference>
<reference evidence="4 5" key="1">
    <citation type="journal article" date="2015" name="Genome Announc.">
        <title>Expanding the biotechnology potential of lactobacilli through comparative genomics of 213 strains and associated genera.</title>
        <authorList>
            <person name="Sun Z."/>
            <person name="Harris H.M."/>
            <person name="McCann A."/>
            <person name="Guo C."/>
            <person name="Argimon S."/>
            <person name="Zhang W."/>
            <person name="Yang X."/>
            <person name="Jeffery I.B."/>
            <person name="Cooney J.C."/>
            <person name="Kagawa T.F."/>
            <person name="Liu W."/>
            <person name="Song Y."/>
            <person name="Salvetti E."/>
            <person name="Wrobel A."/>
            <person name="Rasinkangas P."/>
            <person name="Parkhill J."/>
            <person name="Rea M.C."/>
            <person name="O'Sullivan O."/>
            <person name="Ritari J."/>
            <person name="Douillard F.P."/>
            <person name="Paul Ross R."/>
            <person name="Yang R."/>
            <person name="Briner A.E."/>
            <person name="Felis G.E."/>
            <person name="de Vos W.M."/>
            <person name="Barrangou R."/>
            <person name="Klaenhammer T.R."/>
            <person name="Caufield P.W."/>
            <person name="Cui Y."/>
            <person name="Zhang H."/>
            <person name="O'Toole P.W."/>
        </authorList>
    </citation>
    <scope>NUCLEOTIDE SEQUENCE [LARGE SCALE GENOMIC DNA]</scope>
    <source>
        <strain evidence="4 5">DSM 21051</strain>
    </source>
</reference>
<feature type="domain" description="CAAX prenyl protease 2/Lysostaphin resistance protein A-like" evidence="3">
    <location>
        <begin position="101"/>
        <end position="202"/>
    </location>
</feature>
<comment type="similarity">
    <text evidence="1">Belongs to the UPF0177 family.</text>
</comment>
<dbReference type="InterPro" id="IPR003675">
    <property type="entry name" value="Rce1/LyrA-like_dom"/>
</dbReference>
<feature type="transmembrane region" description="Helical" evidence="2">
    <location>
        <begin position="219"/>
        <end position="238"/>
    </location>
</feature>